<protein>
    <submittedName>
        <fullName evidence="1">YkgJ family cysteine cluster protein</fullName>
    </submittedName>
</protein>
<dbReference type="InterPro" id="IPR005358">
    <property type="entry name" value="Puta_zinc/iron-chelating_dom"/>
</dbReference>
<dbReference type="KEGG" id="jas:FJQ89_02725"/>
<dbReference type="AlphaFoldDB" id="A0A4Y6RAG4"/>
<evidence type="ECO:0000313" key="1">
    <source>
        <dbReference type="EMBL" id="QDG69447.1"/>
    </source>
</evidence>
<dbReference type="RefSeq" id="WP_141168934.1">
    <property type="nucleotide sequence ID" value="NZ_CP041185.1"/>
</dbReference>
<dbReference type="Pfam" id="PF03692">
    <property type="entry name" value="CxxCxxCC"/>
    <property type="match status" value="1"/>
</dbReference>
<reference evidence="1 2" key="1">
    <citation type="submission" date="2019-06" db="EMBL/GenBank/DDBJ databases">
        <title>Complete genome sequence of Janthinobacterium sp. SNU WT3 isolated from diseased rainbow trout.</title>
        <authorList>
            <person name="Oh W.T."/>
            <person name="Park S.C."/>
        </authorList>
    </citation>
    <scope>NUCLEOTIDE SEQUENCE [LARGE SCALE GENOMIC DNA]</scope>
    <source>
        <strain evidence="1 2">SNU WT3</strain>
    </source>
</reference>
<gene>
    <name evidence="1" type="ORF">FJQ89_02725</name>
</gene>
<dbReference type="OrthoDB" id="9779822at2"/>
<name>A0A4Y6RAG4_9BURK</name>
<proteinExistence type="predicted"/>
<accession>A0A4Y6RAG4</accession>
<organism evidence="1 2">
    <name type="scientific">Janthinobacterium tructae</name>
    <dbReference type="NCBI Taxonomy" id="2590869"/>
    <lineage>
        <taxon>Bacteria</taxon>
        <taxon>Pseudomonadati</taxon>
        <taxon>Pseudomonadota</taxon>
        <taxon>Betaproteobacteria</taxon>
        <taxon>Burkholderiales</taxon>
        <taxon>Oxalobacteraceae</taxon>
        <taxon>Janthinobacterium</taxon>
    </lineage>
</organism>
<keyword evidence="2" id="KW-1185">Reference proteome</keyword>
<dbReference type="EMBL" id="CP041185">
    <property type="protein sequence ID" value="QDG69447.1"/>
    <property type="molecule type" value="Genomic_DNA"/>
</dbReference>
<evidence type="ECO:0000313" key="2">
    <source>
        <dbReference type="Proteomes" id="UP000316665"/>
    </source>
</evidence>
<dbReference type="Proteomes" id="UP000316665">
    <property type="component" value="Chromosome"/>
</dbReference>
<sequence>MKEIKFRTIDEAKQLVLPDASAATVQRFRQTTEFVVKDGASRWSKLKAIYEAADAITAEIAPVMVCQKGCHHCCKIDVGLLDVEAEYIGRNIKRSARVNPPTTNGYSENRTPCTFLSSDGTCGIYEYRPFACRTFYTLDSPAYCEQVSVEHATYDFKGNGMLKTLGQLLGQLNGAGRGHDIRDYFSAE</sequence>